<dbReference type="Proteomes" id="UP000002011">
    <property type="component" value="Chromosome"/>
</dbReference>
<evidence type="ECO:0000313" key="2">
    <source>
        <dbReference type="EMBL" id="ACT96920.1"/>
    </source>
</evidence>
<keyword evidence="3" id="KW-1185">Reference proteome</keyword>
<name>C6VY19_DYAFD</name>
<protein>
    <submittedName>
        <fullName evidence="2">Uncharacterized protein</fullName>
    </submittedName>
</protein>
<feature type="compositionally biased region" description="Basic and acidic residues" evidence="1">
    <location>
        <begin position="77"/>
        <end position="86"/>
    </location>
</feature>
<reference evidence="2 3" key="1">
    <citation type="journal article" date="2009" name="Stand. Genomic Sci.">
        <title>Complete genome sequence of Dyadobacter fermentans type strain (NS114).</title>
        <authorList>
            <person name="Lang E."/>
            <person name="Lapidus A."/>
            <person name="Chertkov O."/>
            <person name="Brettin T."/>
            <person name="Detter J.C."/>
            <person name="Han C."/>
            <person name="Copeland A."/>
            <person name="Glavina Del Rio T."/>
            <person name="Nolan M."/>
            <person name="Chen F."/>
            <person name="Lucas S."/>
            <person name="Tice H."/>
            <person name="Cheng J.F."/>
            <person name="Land M."/>
            <person name="Hauser L."/>
            <person name="Chang Y.J."/>
            <person name="Jeffries C.D."/>
            <person name="Kopitz M."/>
            <person name="Bruce D."/>
            <person name="Goodwin L."/>
            <person name="Pitluck S."/>
            <person name="Ovchinnikova G."/>
            <person name="Pati A."/>
            <person name="Ivanova N."/>
            <person name="Mavrommatis K."/>
            <person name="Chen A."/>
            <person name="Palaniappan K."/>
            <person name="Chain P."/>
            <person name="Bristow J."/>
            <person name="Eisen J.A."/>
            <person name="Markowitz V."/>
            <person name="Hugenholtz P."/>
            <person name="Goker M."/>
            <person name="Rohde M."/>
            <person name="Kyrpides N.C."/>
            <person name="Klenk H.P."/>
        </authorList>
    </citation>
    <scope>NUCLEOTIDE SEQUENCE [LARGE SCALE GENOMIC DNA]</scope>
    <source>
        <strain evidence="3">ATCC 700827 / DSM 18053 / CIP 107007 / KCTC 52180 / NS114</strain>
    </source>
</reference>
<dbReference type="HOGENOM" id="CLU_2081068_0_0_10"/>
<dbReference type="AlphaFoldDB" id="C6VY19"/>
<dbReference type="KEGG" id="dfe:Dfer_5732"/>
<accession>C6VY19</accession>
<proteinExistence type="predicted"/>
<feature type="region of interest" description="Disordered" evidence="1">
    <location>
        <begin position="77"/>
        <end position="117"/>
    </location>
</feature>
<gene>
    <name evidence="2" type="ordered locus">Dfer_5732</name>
</gene>
<evidence type="ECO:0000313" key="3">
    <source>
        <dbReference type="Proteomes" id="UP000002011"/>
    </source>
</evidence>
<sequence>MAHACNVQESLLLYKRIFAGTSQNLPHALLLNLMENLPTDSEDAAGNPGVPSDEALAAYIRSKETDENLEKLARALGKELQAKDPDAQPQTGNPGQPHVPDLSFEKFEEKRRRAGDQ</sequence>
<organism evidence="2 3">
    <name type="scientific">Dyadobacter fermentans (strain ATCC 700827 / DSM 18053 / CIP 107007 / KCTC 52180 / NS114)</name>
    <dbReference type="NCBI Taxonomy" id="471854"/>
    <lineage>
        <taxon>Bacteria</taxon>
        <taxon>Pseudomonadati</taxon>
        <taxon>Bacteroidota</taxon>
        <taxon>Cytophagia</taxon>
        <taxon>Cytophagales</taxon>
        <taxon>Spirosomataceae</taxon>
        <taxon>Dyadobacter</taxon>
    </lineage>
</organism>
<evidence type="ECO:0000256" key="1">
    <source>
        <dbReference type="SAM" id="MobiDB-lite"/>
    </source>
</evidence>
<dbReference type="EMBL" id="CP001619">
    <property type="protein sequence ID" value="ACT96920.1"/>
    <property type="molecule type" value="Genomic_DNA"/>
</dbReference>
<feature type="compositionally biased region" description="Basic and acidic residues" evidence="1">
    <location>
        <begin position="103"/>
        <end position="117"/>
    </location>
</feature>